<sequence>MQSANDHCLFAKDTHVGLMALLVYVDDILVTASSLDDIQSIKDLHSLFTIKDRGDTRYFPWSRIACNSNGLKLSENCGALLPNPKQYRKLVGCPSYLGFTRPNISYSVQHLSQFLTRPCDAHWKAAIHVVRYLKGSPSKGVFLLSQFSFQLRAYWDANWASCSDSKSSFTGFCIILGNALISWKTKKQSTVS</sequence>
<proteinExistence type="predicted"/>
<gene>
    <name evidence="1" type="ORF">Scaly_2220600</name>
</gene>
<organism evidence="1">
    <name type="scientific">Sesamum calycinum</name>
    <dbReference type="NCBI Taxonomy" id="2727403"/>
    <lineage>
        <taxon>Eukaryota</taxon>
        <taxon>Viridiplantae</taxon>
        <taxon>Streptophyta</taxon>
        <taxon>Embryophyta</taxon>
        <taxon>Tracheophyta</taxon>
        <taxon>Spermatophyta</taxon>
        <taxon>Magnoliopsida</taxon>
        <taxon>eudicotyledons</taxon>
        <taxon>Gunneridae</taxon>
        <taxon>Pentapetalae</taxon>
        <taxon>asterids</taxon>
        <taxon>lamiids</taxon>
        <taxon>Lamiales</taxon>
        <taxon>Pedaliaceae</taxon>
        <taxon>Sesamum</taxon>
    </lineage>
</organism>
<comment type="caution">
    <text evidence="1">The sequence shown here is derived from an EMBL/GenBank/DDBJ whole genome shotgun (WGS) entry which is preliminary data.</text>
</comment>
<accession>A0AAW2MBG9</accession>
<dbReference type="AlphaFoldDB" id="A0AAW2MBG9"/>
<dbReference type="SUPFAM" id="SSF56672">
    <property type="entry name" value="DNA/RNA polymerases"/>
    <property type="match status" value="1"/>
</dbReference>
<name>A0AAW2MBG9_9LAMI</name>
<dbReference type="PANTHER" id="PTHR11439">
    <property type="entry name" value="GAG-POL-RELATED RETROTRANSPOSON"/>
    <property type="match status" value="1"/>
</dbReference>
<evidence type="ECO:0000313" key="1">
    <source>
        <dbReference type="EMBL" id="KAL0327880.1"/>
    </source>
</evidence>
<reference evidence="1" key="2">
    <citation type="journal article" date="2024" name="Plant">
        <title>Genomic evolution and insights into agronomic trait innovations of Sesamum species.</title>
        <authorList>
            <person name="Miao H."/>
            <person name="Wang L."/>
            <person name="Qu L."/>
            <person name="Liu H."/>
            <person name="Sun Y."/>
            <person name="Le M."/>
            <person name="Wang Q."/>
            <person name="Wei S."/>
            <person name="Zheng Y."/>
            <person name="Lin W."/>
            <person name="Duan Y."/>
            <person name="Cao H."/>
            <person name="Xiong S."/>
            <person name="Wang X."/>
            <person name="Wei L."/>
            <person name="Li C."/>
            <person name="Ma Q."/>
            <person name="Ju M."/>
            <person name="Zhao R."/>
            <person name="Li G."/>
            <person name="Mu C."/>
            <person name="Tian Q."/>
            <person name="Mei H."/>
            <person name="Zhang T."/>
            <person name="Gao T."/>
            <person name="Zhang H."/>
        </authorList>
    </citation>
    <scope>NUCLEOTIDE SEQUENCE</scope>
    <source>
        <strain evidence="1">KEN8</strain>
    </source>
</reference>
<reference evidence="1" key="1">
    <citation type="submission" date="2020-06" db="EMBL/GenBank/DDBJ databases">
        <authorList>
            <person name="Li T."/>
            <person name="Hu X."/>
            <person name="Zhang T."/>
            <person name="Song X."/>
            <person name="Zhang H."/>
            <person name="Dai N."/>
            <person name="Sheng W."/>
            <person name="Hou X."/>
            <person name="Wei L."/>
        </authorList>
    </citation>
    <scope>NUCLEOTIDE SEQUENCE</scope>
    <source>
        <strain evidence="1">KEN8</strain>
        <tissue evidence="1">Leaf</tissue>
    </source>
</reference>
<dbReference type="PANTHER" id="PTHR11439:SF470">
    <property type="entry name" value="CYSTEINE-RICH RLK (RECEPTOR-LIKE PROTEIN KINASE) 8"/>
    <property type="match status" value="1"/>
</dbReference>
<protein>
    <submittedName>
        <fullName evidence="1">Retrovirus-related Pol polyprotein from transposon RE2</fullName>
    </submittedName>
</protein>
<dbReference type="EMBL" id="JACGWM010000014">
    <property type="protein sequence ID" value="KAL0327880.1"/>
    <property type="molecule type" value="Genomic_DNA"/>
</dbReference>
<dbReference type="InterPro" id="IPR043502">
    <property type="entry name" value="DNA/RNA_pol_sf"/>
</dbReference>